<dbReference type="EMBL" id="NVSR01000024">
    <property type="protein sequence ID" value="PCI28847.1"/>
    <property type="molecule type" value="Genomic_DNA"/>
</dbReference>
<organism evidence="1 2">
    <name type="scientific">SAR324 cluster bacterium</name>
    <dbReference type="NCBI Taxonomy" id="2024889"/>
    <lineage>
        <taxon>Bacteria</taxon>
        <taxon>Deltaproteobacteria</taxon>
        <taxon>SAR324 cluster</taxon>
    </lineage>
</organism>
<comment type="caution">
    <text evidence="1">The sequence shown here is derived from an EMBL/GenBank/DDBJ whole genome shotgun (WGS) entry which is preliminary data.</text>
</comment>
<dbReference type="Proteomes" id="UP000218113">
    <property type="component" value="Unassembled WGS sequence"/>
</dbReference>
<evidence type="ECO:0000313" key="2">
    <source>
        <dbReference type="Proteomes" id="UP000218113"/>
    </source>
</evidence>
<sequence length="135" mass="15037">MEKSIGRNDLCSCGSGKKYKHCCIHQGQATAEAKPEKTPDYRFEPGAYGDPGAYVPSIACLQLDEKVAEEKWNYIFLITNEQEHFEEEDAAGERAVLDLAEAMNINKNNDSQYPMAEYLQGLGYTPVSGYNISES</sequence>
<accession>A0A2A4T775</accession>
<gene>
    <name evidence="1" type="ORF">COB67_05390</name>
</gene>
<protein>
    <recommendedName>
        <fullName evidence="3">Zinc chelation protein SecC</fullName>
    </recommendedName>
</protein>
<dbReference type="AlphaFoldDB" id="A0A2A4T775"/>
<dbReference type="SUPFAM" id="SSF103642">
    <property type="entry name" value="Sec-C motif"/>
    <property type="match status" value="1"/>
</dbReference>
<dbReference type="InterPro" id="IPR004027">
    <property type="entry name" value="SEC_C_motif"/>
</dbReference>
<dbReference type="Gene3D" id="3.10.450.50">
    <property type="match status" value="1"/>
</dbReference>
<proteinExistence type="predicted"/>
<reference evidence="2" key="1">
    <citation type="submission" date="2017-08" db="EMBL/GenBank/DDBJ databases">
        <title>A dynamic microbial community with high functional redundancy inhabits the cold, oxic subseafloor aquifer.</title>
        <authorList>
            <person name="Tully B.J."/>
            <person name="Wheat C.G."/>
            <person name="Glazer B.T."/>
            <person name="Huber J.A."/>
        </authorList>
    </citation>
    <scope>NUCLEOTIDE SEQUENCE [LARGE SCALE GENOMIC DNA]</scope>
</reference>
<dbReference type="Pfam" id="PF02810">
    <property type="entry name" value="SEC-C"/>
    <property type="match status" value="1"/>
</dbReference>
<evidence type="ECO:0000313" key="1">
    <source>
        <dbReference type="EMBL" id="PCI28847.1"/>
    </source>
</evidence>
<evidence type="ECO:0008006" key="3">
    <source>
        <dbReference type="Google" id="ProtNLM"/>
    </source>
</evidence>
<name>A0A2A4T775_9DELT</name>